<dbReference type="InterPro" id="IPR001841">
    <property type="entry name" value="Znf_RING"/>
</dbReference>
<dbReference type="SUPFAM" id="SSF57850">
    <property type="entry name" value="RING/U-box"/>
    <property type="match status" value="1"/>
</dbReference>
<dbReference type="EMBL" id="HBFQ01055647">
    <property type="protein sequence ID" value="CAD8865146.1"/>
    <property type="molecule type" value="Transcribed_RNA"/>
</dbReference>
<keyword evidence="1" id="KW-0863">Zinc-finger</keyword>
<dbReference type="GO" id="GO:0008270">
    <property type="term" value="F:zinc ion binding"/>
    <property type="evidence" value="ECO:0007669"/>
    <property type="project" value="UniProtKB-KW"/>
</dbReference>
<dbReference type="SMART" id="SM00184">
    <property type="entry name" value="RING"/>
    <property type="match status" value="1"/>
</dbReference>
<name>A0A7S1AUV6_NOCSC</name>
<evidence type="ECO:0000256" key="1">
    <source>
        <dbReference type="PROSITE-ProRule" id="PRU00175"/>
    </source>
</evidence>
<accession>A0A7S1AUV6</accession>
<evidence type="ECO:0000259" key="2">
    <source>
        <dbReference type="PROSITE" id="PS50089"/>
    </source>
</evidence>
<gene>
    <name evidence="3" type="ORF">NSCI0253_LOCUS39501</name>
</gene>
<dbReference type="PROSITE" id="PS50089">
    <property type="entry name" value="ZF_RING_2"/>
    <property type="match status" value="1"/>
</dbReference>
<organism evidence="3">
    <name type="scientific">Noctiluca scintillans</name>
    <name type="common">Sea sparkle</name>
    <name type="synonym">Red tide dinoflagellate</name>
    <dbReference type="NCBI Taxonomy" id="2966"/>
    <lineage>
        <taxon>Eukaryota</taxon>
        <taxon>Sar</taxon>
        <taxon>Alveolata</taxon>
        <taxon>Dinophyceae</taxon>
        <taxon>Noctilucales</taxon>
        <taxon>Noctilucaceae</taxon>
        <taxon>Noctiluca</taxon>
    </lineage>
</organism>
<protein>
    <recommendedName>
        <fullName evidence="2">RING-type domain-containing protein</fullName>
    </recommendedName>
</protein>
<dbReference type="InterPro" id="IPR013083">
    <property type="entry name" value="Znf_RING/FYVE/PHD"/>
</dbReference>
<keyword evidence="1" id="KW-0479">Metal-binding</keyword>
<keyword evidence="1" id="KW-0862">Zinc</keyword>
<dbReference type="Pfam" id="PF13920">
    <property type="entry name" value="zf-C3HC4_3"/>
    <property type="match status" value="1"/>
</dbReference>
<proteinExistence type="predicted"/>
<dbReference type="Gene3D" id="3.30.40.10">
    <property type="entry name" value="Zinc/RING finger domain, C3HC4 (zinc finger)"/>
    <property type="match status" value="1"/>
</dbReference>
<feature type="domain" description="RING-type" evidence="2">
    <location>
        <begin position="155"/>
        <end position="190"/>
    </location>
</feature>
<reference evidence="3" key="1">
    <citation type="submission" date="2021-01" db="EMBL/GenBank/DDBJ databases">
        <authorList>
            <person name="Corre E."/>
            <person name="Pelletier E."/>
            <person name="Niang G."/>
            <person name="Scheremetjew M."/>
            <person name="Finn R."/>
            <person name="Kale V."/>
            <person name="Holt S."/>
            <person name="Cochrane G."/>
            <person name="Meng A."/>
            <person name="Brown T."/>
            <person name="Cohen L."/>
        </authorList>
    </citation>
    <scope>NUCLEOTIDE SEQUENCE</scope>
</reference>
<sequence>MQWLFSSCAQVAVTQETGNRDASDSGEISVPALGHRRQDRRQHVWQSRCALLPSTCVGPYVEARGPCNRRWHLSNNLVEDDLIVAEERSFLETDAPLPRVIDLATERYQQQRRQREDRCHRHTHHSHHAMAKDICEQGEVRQQTCLQNMMEVETCIICFDRPQSVKMEPCGHAQFCGRCARKLGRCPLCRMEVSHRRRIRC</sequence>
<evidence type="ECO:0000313" key="3">
    <source>
        <dbReference type="EMBL" id="CAD8865146.1"/>
    </source>
</evidence>
<dbReference type="AlphaFoldDB" id="A0A7S1AUV6"/>